<dbReference type="InterPro" id="IPR012340">
    <property type="entry name" value="NA-bd_OB-fold"/>
</dbReference>
<dbReference type="EMBL" id="CAJEWN010002165">
    <property type="protein sequence ID" value="CAD2202280.1"/>
    <property type="molecule type" value="Genomic_DNA"/>
</dbReference>
<keyword evidence="3" id="KW-0698">rRNA processing</keyword>
<evidence type="ECO:0000259" key="14">
    <source>
        <dbReference type="Pfam" id="PF17849"/>
    </source>
</evidence>
<dbReference type="Gene3D" id="2.40.50.690">
    <property type="match status" value="1"/>
</dbReference>
<dbReference type="InterPro" id="IPR033771">
    <property type="entry name" value="Rrp44_CSD1"/>
</dbReference>
<dbReference type="PANTHER" id="PTHR23355">
    <property type="entry name" value="RIBONUCLEASE"/>
    <property type="match status" value="1"/>
</dbReference>
<dbReference type="InterPro" id="IPR041505">
    <property type="entry name" value="Dis3_CSD2"/>
</dbReference>
<evidence type="ECO:0000256" key="9">
    <source>
        <dbReference type="ARBA" id="ARBA00023242"/>
    </source>
</evidence>
<dbReference type="Pfam" id="PF17849">
    <property type="entry name" value="OB_Dis3"/>
    <property type="match status" value="1"/>
</dbReference>
<feature type="domain" description="CSD1" evidence="13">
    <location>
        <begin position="7"/>
        <end position="68"/>
    </location>
</feature>
<dbReference type="GO" id="GO:0071031">
    <property type="term" value="P:nuclear mRNA surveillance of mRNA 3'-end processing"/>
    <property type="evidence" value="ECO:0007669"/>
    <property type="project" value="TreeGrafter"/>
</dbReference>
<dbReference type="InterPro" id="IPR050180">
    <property type="entry name" value="RNR_Ribonuclease"/>
</dbReference>
<evidence type="ECO:0000256" key="12">
    <source>
        <dbReference type="SAM" id="MobiDB-lite"/>
    </source>
</evidence>
<evidence type="ECO:0000256" key="2">
    <source>
        <dbReference type="ARBA" id="ARBA00005785"/>
    </source>
</evidence>
<evidence type="ECO:0000256" key="6">
    <source>
        <dbReference type="ARBA" id="ARBA00022835"/>
    </source>
</evidence>
<evidence type="ECO:0000256" key="10">
    <source>
        <dbReference type="ARBA" id="ARBA00077221"/>
    </source>
</evidence>
<feature type="compositionally biased region" description="Acidic residues" evidence="12">
    <location>
        <begin position="46"/>
        <end position="74"/>
    </location>
</feature>
<comment type="subcellular location">
    <subcellularLocation>
        <location evidence="1">Nucleus</location>
    </subcellularLocation>
</comment>
<evidence type="ECO:0000256" key="11">
    <source>
        <dbReference type="ARBA" id="ARBA00077930"/>
    </source>
</evidence>
<evidence type="ECO:0000256" key="5">
    <source>
        <dbReference type="ARBA" id="ARBA00022801"/>
    </source>
</evidence>
<dbReference type="GO" id="GO:0006364">
    <property type="term" value="P:rRNA processing"/>
    <property type="evidence" value="ECO:0007669"/>
    <property type="project" value="UniProtKB-KW"/>
</dbReference>
<keyword evidence="7" id="KW-0269">Exonuclease</keyword>
<keyword evidence="5" id="KW-0378">Hydrolase</keyword>
<feature type="domain" description="CSD2" evidence="14">
    <location>
        <begin position="114"/>
        <end position="180"/>
    </location>
</feature>
<feature type="region of interest" description="Disordered" evidence="12">
    <location>
        <begin position="35"/>
        <end position="77"/>
    </location>
</feature>
<comment type="caution">
    <text evidence="15">The sequence shown here is derived from an EMBL/GenBank/DDBJ whole genome shotgun (WGS) entry which is preliminary data.</text>
</comment>
<dbReference type="GO" id="GO:0000175">
    <property type="term" value="F:3'-5'-RNA exonuclease activity"/>
    <property type="evidence" value="ECO:0007669"/>
    <property type="project" value="UniProtKB-ARBA"/>
</dbReference>
<organism evidence="15 16">
    <name type="scientific">Meloidogyne enterolobii</name>
    <name type="common">Root-knot nematode worm</name>
    <name type="synonym">Meloidogyne mayaguensis</name>
    <dbReference type="NCBI Taxonomy" id="390850"/>
    <lineage>
        <taxon>Eukaryota</taxon>
        <taxon>Metazoa</taxon>
        <taxon>Ecdysozoa</taxon>
        <taxon>Nematoda</taxon>
        <taxon>Chromadorea</taxon>
        <taxon>Rhabditida</taxon>
        <taxon>Tylenchina</taxon>
        <taxon>Tylenchomorpha</taxon>
        <taxon>Tylenchoidea</taxon>
        <taxon>Meloidogynidae</taxon>
        <taxon>Meloidogyninae</taxon>
        <taxon>Meloidogyne</taxon>
    </lineage>
</organism>
<evidence type="ECO:0000313" key="15">
    <source>
        <dbReference type="EMBL" id="CAD2202280.1"/>
    </source>
</evidence>
<reference evidence="15 16" key="1">
    <citation type="submission" date="2020-08" db="EMBL/GenBank/DDBJ databases">
        <authorList>
            <person name="Koutsovoulos G."/>
            <person name="Danchin GJ E."/>
        </authorList>
    </citation>
    <scope>NUCLEOTIDE SEQUENCE [LARGE SCALE GENOMIC DNA]</scope>
</reference>
<keyword evidence="9" id="KW-0539">Nucleus</keyword>
<evidence type="ECO:0000256" key="8">
    <source>
        <dbReference type="ARBA" id="ARBA00022884"/>
    </source>
</evidence>
<name>A0A6V7XSF9_MELEN</name>
<dbReference type="GO" id="GO:0016075">
    <property type="term" value="P:rRNA catabolic process"/>
    <property type="evidence" value="ECO:0007669"/>
    <property type="project" value="TreeGrafter"/>
</dbReference>
<evidence type="ECO:0000256" key="7">
    <source>
        <dbReference type="ARBA" id="ARBA00022839"/>
    </source>
</evidence>
<dbReference type="AlphaFoldDB" id="A0A6V7XSF9"/>
<dbReference type="OrthoDB" id="372421at2759"/>
<dbReference type="Pfam" id="PF17216">
    <property type="entry name" value="Rrp44_CSD1"/>
    <property type="match status" value="1"/>
</dbReference>
<sequence length="238" mass="27340">MEDQWFVQGSLNMNRAVHGDVVVAQLLPESEWTAPEKTIRLRDAEETQNEGDNLPDADGEEEDDQEEDLEDSEAPEMKGKKGFTLSTYCRHFTMKLASLLLNYFASKYAWARQFLFAPSERLIPRIRIETSYYEQLIGKKVLVQIDSWPQDSHYPRGHYIRVIGNEGERKTEDEVILLKHEVPYYEFSPAVLACLPEVFWSSHPLDPPEREDLTSLDICSVDPEGCTDIDDAVLSLEL</sequence>
<gene>
    <name evidence="15" type="ORF">MENT_LOCUS55904</name>
</gene>
<dbReference type="SUPFAM" id="SSF50249">
    <property type="entry name" value="Nucleic acid-binding proteins"/>
    <property type="match status" value="2"/>
</dbReference>
<dbReference type="Gene3D" id="2.40.50.700">
    <property type="match status" value="1"/>
</dbReference>
<dbReference type="GO" id="GO:0004519">
    <property type="term" value="F:endonuclease activity"/>
    <property type="evidence" value="ECO:0007669"/>
    <property type="project" value="TreeGrafter"/>
</dbReference>
<evidence type="ECO:0000259" key="13">
    <source>
        <dbReference type="Pfam" id="PF17216"/>
    </source>
</evidence>
<comment type="similarity">
    <text evidence="2">Belongs to the RNR ribonuclease family.</text>
</comment>
<keyword evidence="4" id="KW-0540">Nuclease</keyword>
<dbReference type="GO" id="GO:0000177">
    <property type="term" value="C:cytoplasmic exosome (RNase complex)"/>
    <property type="evidence" value="ECO:0007669"/>
    <property type="project" value="TreeGrafter"/>
</dbReference>
<keyword evidence="6" id="KW-0271">Exosome</keyword>
<dbReference type="GO" id="GO:0003723">
    <property type="term" value="F:RNA binding"/>
    <property type="evidence" value="ECO:0007669"/>
    <property type="project" value="UniProtKB-KW"/>
</dbReference>
<protein>
    <recommendedName>
        <fullName evidence="10">Protein DIS3 homolog</fullName>
    </recommendedName>
    <alternativeName>
        <fullName evidence="11">Ribosomal RNA-processing protein 44</fullName>
    </alternativeName>
</protein>
<evidence type="ECO:0000256" key="3">
    <source>
        <dbReference type="ARBA" id="ARBA00022552"/>
    </source>
</evidence>
<dbReference type="Proteomes" id="UP000580250">
    <property type="component" value="Unassembled WGS sequence"/>
</dbReference>
<accession>A0A6V7XSF9</accession>
<dbReference type="GO" id="GO:0000176">
    <property type="term" value="C:nuclear exosome (RNase complex)"/>
    <property type="evidence" value="ECO:0007669"/>
    <property type="project" value="TreeGrafter"/>
</dbReference>
<evidence type="ECO:0000313" key="16">
    <source>
        <dbReference type="Proteomes" id="UP000580250"/>
    </source>
</evidence>
<evidence type="ECO:0000256" key="4">
    <source>
        <dbReference type="ARBA" id="ARBA00022722"/>
    </source>
</evidence>
<dbReference type="PANTHER" id="PTHR23355:SF35">
    <property type="entry name" value="EXOSOME COMPLEX EXONUCLEASE RRP44"/>
    <property type="match status" value="1"/>
</dbReference>
<dbReference type="FunFam" id="2.40.50.700:FF:000001">
    <property type="entry name" value="Exosome complex exonuclease exoribonuclease (Rrp44)"/>
    <property type="match status" value="1"/>
</dbReference>
<proteinExistence type="inferred from homology"/>
<keyword evidence="8" id="KW-0694">RNA-binding</keyword>
<evidence type="ECO:0000256" key="1">
    <source>
        <dbReference type="ARBA" id="ARBA00004123"/>
    </source>
</evidence>